<gene>
    <name evidence="2" type="ORF">WN944_016754</name>
</gene>
<dbReference type="AlphaFoldDB" id="A0AAP0MA22"/>
<dbReference type="EMBL" id="JBCGBO010000005">
    <property type="protein sequence ID" value="KAK9201549.1"/>
    <property type="molecule type" value="Genomic_DNA"/>
</dbReference>
<evidence type="ECO:0000313" key="3">
    <source>
        <dbReference type="Proteomes" id="UP001428341"/>
    </source>
</evidence>
<feature type="region of interest" description="Disordered" evidence="1">
    <location>
        <begin position="29"/>
        <end position="66"/>
    </location>
</feature>
<sequence length="66" mass="7621">MGVQDVINDHFLDGAKRFPHLSQMIFGGFNDQARVRSSERKDDSRRPMSGKQRREEASPQMAEKSR</sequence>
<comment type="caution">
    <text evidence="2">The sequence shown here is derived from an EMBL/GenBank/DDBJ whole genome shotgun (WGS) entry which is preliminary data.</text>
</comment>
<keyword evidence="3" id="KW-1185">Reference proteome</keyword>
<dbReference type="Proteomes" id="UP001428341">
    <property type="component" value="Unassembled WGS sequence"/>
</dbReference>
<protein>
    <submittedName>
        <fullName evidence="2">Uncharacterized protein</fullName>
    </submittedName>
</protein>
<feature type="compositionally biased region" description="Basic and acidic residues" evidence="1">
    <location>
        <begin position="33"/>
        <end position="66"/>
    </location>
</feature>
<organism evidence="2 3">
    <name type="scientific">Citrus x changshan-huyou</name>
    <dbReference type="NCBI Taxonomy" id="2935761"/>
    <lineage>
        <taxon>Eukaryota</taxon>
        <taxon>Viridiplantae</taxon>
        <taxon>Streptophyta</taxon>
        <taxon>Embryophyta</taxon>
        <taxon>Tracheophyta</taxon>
        <taxon>Spermatophyta</taxon>
        <taxon>Magnoliopsida</taxon>
        <taxon>eudicotyledons</taxon>
        <taxon>Gunneridae</taxon>
        <taxon>Pentapetalae</taxon>
        <taxon>rosids</taxon>
        <taxon>malvids</taxon>
        <taxon>Sapindales</taxon>
        <taxon>Rutaceae</taxon>
        <taxon>Aurantioideae</taxon>
        <taxon>Citrus</taxon>
    </lineage>
</organism>
<accession>A0AAP0MA22</accession>
<reference evidence="2 3" key="1">
    <citation type="submission" date="2024-05" db="EMBL/GenBank/DDBJ databases">
        <title>Haplotype-resolved chromosome-level genome assembly of Huyou (Citrus changshanensis).</title>
        <authorList>
            <person name="Miao C."/>
            <person name="Chen W."/>
            <person name="Wu Y."/>
            <person name="Wang L."/>
            <person name="Zhao S."/>
            <person name="Grierson D."/>
            <person name="Xu C."/>
            <person name="Chen K."/>
        </authorList>
    </citation>
    <scope>NUCLEOTIDE SEQUENCE [LARGE SCALE GENOMIC DNA]</scope>
    <source>
        <strain evidence="2">01-14</strain>
        <tissue evidence="2">Leaf</tissue>
    </source>
</reference>
<evidence type="ECO:0000313" key="2">
    <source>
        <dbReference type="EMBL" id="KAK9201549.1"/>
    </source>
</evidence>
<proteinExistence type="predicted"/>
<name>A0AAP0MA22_9ROSI</name>
<evidence type="ECO:0000256" key="1">
    <source>
        <dbReference type="SAM" id="MobiDB-lite"/>
    </source>
</evidence>